<accession>F3ZZ37</accession>
<dbReference type="KEGG" id="mas:Mahau_1608"/>
<dbReference type="SUPFAM" id="SSF48452">
    <property type="entry name" value="TPR-like"/>
    <property type="match status" value="1"/>
</dbReference>
<evidence type="ECO:0000313" key="2">
    <source>
        <dbReference type="Proteomes" id="UP000008457"/>
    </source>
</evidence>
<sequence>MEYISAMEASEKWGVSPRQVQRLLADNRIPHARKYGRSWMIPEYAEKPIDLRREKKLPQKSLSSDLLYVLASTTIPMPGDNPDEILDTMGEERLRLEYEAELAYLRSDFQRTMRCFAKTEGDEAARLRACPVAIAAAISMGDYRAYTEIDVYLRGCVKADKGGIISAIAEIAIATAAVSMIAPDMAPDWLKDGDFSVLPAQAKLDALYLRAKYFQCMGRYEAMLAVAQTALTLCVSEHGVTLPDIYLLMMCAVACYSLERVDEAKRWLLKAMSIALPHGFVTPFAESVTALGGLVEQCLEREYPGYYSAVIGQWKRTWKNWMTFHNQFTKDNITLILSMREYHLALLVAHHVPYAKIAKQYGISVGRLKNIVLEIYGKLYISSRDELAKYIL</sequence>
<dbReference type="GO" id="GO:0003677">
    <property type="term" value="F:DNA binding"/>
    <property type="evidence" value="ECO:0007669"/>
    <property type="project" value="InterPro"/>
</dbReference>
<proteinExistence type="predicted"/>
<evidence type="ECO:0008006" key="3">
    <source>
        <dbReference type="Google" id="ProtNLM"/>
    </source>
</evidence>
<reference evidence="2" key="1">
    <citation type="submission" date="2010-11" db="EMBL/GenBank/DDBJ databases">
        <title>The complete genome of Mahella australiensis DSM 15567.</title>
        <authorList>
            <consortium name="US DOE Joint Genome Institute (JGI-PGF)"/>
            <person name="Lucas S."/>
            <person name="Copeland A."/>
            <person name="Lapidus A."/>
            <person name="Bruce D."/>
            <person name="Goodwin L."/>
            <person name="Pitluck S."/>
            <person name="Kyrpides N."/>
            <person name="Mavromatis K."/>
            <person name="Pagani I."/>
            <person name="Ivanova N."/>
            <person name="Teshima H."/>
            <person name="Brettin T."/>
            <person name="Detter J.C."/>
            <person name="Han C."/>
            <person name="Tapia R."/>
            <person name="Land M."/>
            <person name="Hauser L."/>
            <person name="Markowitz V."/>
            <person name="Cheng J.-F."/>
            <person name="Hugenholtz P."/>
            <person name="Woyke T."/>
            <person name="Wu D."/>
            <person name="Spring S."/>
            <person name="Pukall R."/>
            <person name="Steenblock K."/>
            <person name="Schneider S."/>
            <person name="Klenk H.-P."/>
            <person name="Eisen J.A."/>
        </authorList>
    </citation>
    <scope>NUCLEOTIDE SEQUENCE [LARGE SCALE GENOMIC DNA]</scope>
    <source>
        <strain evidence="2">DSM 15567 / CIP 107919 / 50-1 BON</strain>
    </source>
</reference>
<reference evidence="1 2" key="2">
    <citation type="journal article" date="2011" name="Stand. Genomic Sci.">
        <title>Complete genome sequence of Mahella australiensis type strain (50-1 BON).</title>
        <authorList>
            <person name="Sikorski J."/>
            <person name="Teshima H."/>
            <person name="Nolan M."/>
            <person name="Lucas S."/>
            <person name="Hammon N."/>
            <person name="Deshpande S."/>
            <person name="Cheng J.F."/>
            <person name="Pitluck S."/>
            <person name="Liolios K."/>
            <person name="Pagani I."/>
            <person name="Ivanova N."/>
            <person name="Huntemann M."/>
            <person name="Mavromatis K."/>
            <person name="Ovchinikova G."/>
            <person name="Pati A."/>
            <person name="Tapia R."/>
            <person name="Han C."/>
            <person name="Goodwin L."/>
            <person name="Chen A."/>
            <person name="Palaniappan K."/>
            <person name="Land M."/>
            <person name="Hauser L."/>
            <person name="Ngatchou-Djao O.D."/>
            <person name="Rohde M."/>
            <person name="Pukall R."/>
            <person name="Spring S."/>
            <person name="Abt B."/>
            <person name="Goker M."/>
            <person name="Detter J.C."/>
            <person name="Woyke T."/>
            <person name="Bristow J."/>
            <person name="Markowitz V."/>
            <person name="Hugenholtz P."/>
            <person name="Eisen J.A."/>
            <person name="Kyrpides N.C."/>
            <person name="Klenk H.P."/>
            <person name="Lapidus A."/>
        </authorList>
    </citation>
    <scope>NUCLEOTIDE SEQUENCE [LARGE SCALE GENOMIC DNA]</scope>
    <source>
        <strain evidence="2">DSM 15567 / CIP 107919 / 50-1 BON</strain>
    </source>
</reference>
<dbReference type="Gene3D" id="1.10.10.10">
    <property type="entry name" value="Winged helix-like DNA-binding domain superfamily/Winged helix DNA-binding domain"/>
    <property type="match status" value="1"/>
</dbReference>
<dbReference type="GO" id="GO:0006355">
    <property type="term" value="P:regulation of DNA-templated transcription"/>
    <property type="evidence" value="ECO:0007669"/>
    <property type="project" value="InterPro"/>
</dbReference>
<name>F3ZZ37_MAHA5</name>
<dbReference type="InterPro" id="IPR036388">
    <property type="entry name" value="WH-like_DNA-bd_sf"/>
</dbReference>
<dbReference type="SUPFAM" id="SSF46894">
    <property type="entry name" value="C-terminal effector domain of the bipartite response regulators"/>
    <property type="match status" value="1"/>
</dbReference>
<dbReference type="Proteomes" id="UP000008457">
    <property type="component" value="Chromosome"/>
</dbReference>
<dbReference type="InterPro" id="IPR016032">
    <property type="entry name" value="Sig_transdc_resp-reg_C-effctor"/>
</dbReference>
<dbReference type="RefSeq" id="WP_013781225.1">
    <property type="nucleotide sequence ID" value="NC_015520.1"/>
</dbReference>
<evidence type="ECO:0000313" key="1">
    <source>
        <dbReference type="EMBL" id="AEE96796.1"/>
    </source>
</evidence>
<dbReference type="HOGENOM" id="CLU_703579_0_0_9"/>
<dbReference type="eggNOG" id="COG2197">
    <property type="taxonomic scope" value="Bacteria"/>
</dbReference>
<dbReference type="AlphaFoldDB" id="F3ZZ37"/>
<protein>
    <recommendedName>
        <fullName evidence="3">Helix-turn-helix domain-containing protein</fullName>
    </recommendedName>
</protein>
<dbReference type="InterPro" id="IPR011990">
    <property type="entry name" value="TPR-like_helical_dom_sf"/>
</dbReference>
<dbReference type="EMBL" id="CP002360">
    <property type="protein sequence ID" value="AEE96796.1"/>
    <property type="molecule type" value="Genomic_DNA"/>
</dbReference>
<keyword evidence="2" id="KW-1185">Reference proteome</keyword>
<dbReference type="STRING" id="697281.Mahau_1608"/>
<organism evidence="1 2">
    <name type="scientific">Mahella australiensis (strain DSM 15567 / CIP 107919 / 50-1 BON)</name>
    <dbReference type="NCBI Taxonomy" id="697281"/>
    <lineage>
        <taxon>Bacteria</taxon>
        <taxon>Bacillati</taxon>
        <taxon>Bacillota</taxon>
        <taxon>Clostridia</taxon>
        <taxon>Thermoanaerobacterales</taxon>
        <taxon>Thermoanaerobacterales Family IV. Incertae Sedis</taxon>
        <taxon>Mahella</taxon>
    </lineage>
</organism>
<gene>
    <name evidence="1" type="ordered locus">Mahau_1608</name>
</gene>